<evidence type="ECO:0000313" key="11">
    <source>
        <dbReference type="EMBL" id="PIY90877.1"/>
    </source>
</evidence>
<comment type="caution">
    <text evidence="11">The sequence shown here is derived from an EMBL/GenBank/DDBJ whole genome shotgun (WGS) entry which is preliminary data.</text>
</comment>
<organism evidence="11 12">
    <name type="scientific">Candidatus Nealsonbacteria bacterium CG_4_10_14_0_8_um_filter_35_10</name>
    <dbReference type="NCBI Taxonomy" id="1974683"/>
    <lineage>
        <taxon>Bacteria</taxon>
        <taxon>Candidatus Nealsoniibacteriota</taxon>
    </lineage>
</organism>
<evidence type="ECO:0000256" key="3">
    <source>
        <dbReference type="ARBA" id="ARBA00022679"/>
    </source>
</evidence>
<keyword evidence="7 10" id="KW-0472">Membrane</keyword>
<feature type="transmembrane region" description="Helical" evidence="10">
    <location>
        <begin position="100"/>
        <end position="120"/>
    </location>
</feature>
<dbReference type="Proteomes" id="UP000230055">
    <property type="component" value="Unassembled WGS sequence"/>
</dbReference>
<keyword evidence="2 10" id="KW-0444">Lipid biosynthesis</keyword>
<dbReference type="EMBL" id="PFLX01000030">
    <property type="protein sequence ID" value="PIY90877.1"/>
    <property type="molecule type" value="Genomic_DNA"/>
</dbReference>
<dbReference type="Pfam" id="PF02660">
    <property type="entry name" value="G3P_acyltransf"/>
    <property type="match status" value="1"/>
</dbReference>
<evidence type="ECO:0000256" key="2">
    <source>
        <dbReference type="ARBA" id="ARBA00022516"/>
    </source>
</evidence>
<sequence>MRIIMFRFLWIIISYLLGSIPFGYLITRFSTGKNVLEIGWRKTSGSNVFRNVGKWQGALTGILDLLKGYLAVFGAQKLGLPIEVQVVSGLAAVVGHNWSIFLKFAGGRGIGTMIGAFFALSPKILGLALIPFILMGIIWNFSIGTLLFFPAAIFLSFFSSFSDCGVAGIFSILLLIPVLIKRLSPIKEIFPLKEKKILIRNRLLFDNDQSLFDFRIKKIFKRVDTKNKFAKFK</sequence>
<dbReference type="GO" id="GO:0005886">
    <property type="term" value="C:plasma membrane"/>
    <property type="evidence" value="ECO:0007669"/>
    <property type="project" value="UniProtKB-SubCell"/>
</dbReference>
<feature type="transmembrane region" description="Helical" evidence="10">
    <location>
        <begin position="155"/>
        <end position="180"/>
    </location>
</feature>
<keyword evidence="1 10" id="KW-1003">Cell membrane</keyword>
<comment type="catalytic activity">
    <reaction evidence="10">
        <text>an acyl phosphate + sn-glycerol 3-phosphate = a 1-acyl-sn-glycero-3-phosphate + phosphate</text>
        <dbReference type="Rhea" id="RHEA:34075"/>
        <dbReference type="ChEBI" id="CHEBI:43474"/>
        <dbReference type="ChEBI" id="CHEBI:57597"/>
        <dbReference type="ChEBI" id="CHEBI:57970"/>
        <dbReference type="ChEBI" id="CHEBI:59918"/>
        <dbReference type="EC" id="2.3.1.275"/>
    </reaction>
</comment>
<comment type="function">
    <text evidence="10">Catalyzes the transfer of an acyl group from acyl-phosphate (acyl-PO(4)) to glycerol-3-phosphate (G3P) to form lysophosphatidic acid (LPA). This enzyme utilizes acyl-phosphate as fatty acyl donor, but not acyl-CoA or acyl-ACP.</text>
</comment>
<comment type="similarity">
    <text evidence="10">Belongs to the PlsY family.</text>
</comment>
<evidence type="ECO:0000256" key="7">
    <source>
        <dbReference type="ARBA" id="ARBA00023136"/>
    </source>
</evidence>
<keyword evidence="9 10" id="KW-1208">Phospholipid metabolism</keyword>
<keyword evidence="5 10" id="KW-1133">Transmembrane helix</keyword>
<dbReference type="EC" id="2.3.1.275" evidence="10"/>
<name>A0A2M7R906_9BACT</name>
<evidence type="ECO:0000256" key="10">
    <source>
        <dbReference type="HAMAP-Rule" id="MF_01043"/>
    </source>
</evidence>
<keyword evidence="8 10" id="KW-0594">Phospholipid biosynthesis</keyword>
<dbReference type="GO" id="GO:0043772">
    <property type="term" value="F:acyl-phosphate glycerol-3-phosphate acyltransferase activity"/>
    <property type="evidence" value="ECO:0007669"/>
    <property type="project" value="UniProtKB-UniRule"/>
</dbReference>
<dbReference type="PANTHER" id="PTHR30309">
    <property type="entry name" value="INNER MEMBRANE PROTEIN YGIH"/>
    <property type="match status" value="1"/>
</dbReference>
<dbReference type="GO" id="GO:0008654">
    <property type="term" value="P:phospholipid biosynthetic process"/>
    <property type="evidence" value="ECO:0007669"/>
    <property type="project" value="UniProtKB-UniRule"/>
</dbReference>
<keyword evidence="4 10" id="KW-0812">Transmembrane</keyword>
<evidence type="ECO:0000256" key="9">
    <source>
        <dbReference type="ARBA" id="ARBA00023264"/>
    </source>
</evidence>
<feature type="transmembrane region" description="Helical" evidence="10">
    <location>
        <begin position="127"/>
        <end position="149"/>
    </location>
</feature>
<dbReference type="SMART" id="SM01207">
    <property type="entry name" value="G3P_acyltransf"/>
    <property type="match status" value="1"/>
</dbReference>
<evidence type="ECO:0000256" key="8">
    <source>
        <dbReference type="ARBA" id="ARBA00023209"/>
    </source>
</evidence>
<reference evidence="12" key="1">
    <citation type="submission" date="2017-09" db="EMBL/GenBank/DDBJ databases">
        <title>Depth-based differentiation of microbial function through sediment-hosted aquifers and enrichment of novel symbionts in the deep terrestrial subsurface.</title>
        <authorList>
            <person name="Probst A.J."/>
            <person name="Ladd B."/>
            <person name="Jarett J.K."/>
            <person name="Geller-Mcgrath D.E."/>
            <person name="Sieber C.M.K."/>
            <person name="Emerson J.B."/>
            <person name="Anantharaman K."/>
            <person name="Thomas B.C."/>
            <person name="Malmstrom R."/>
            <person name="Stieglmeier M."/>
            <person name="Klingl A."/>
            <person name="Woyke T."/>
            <person name="Ryan C.M."/>
            <person name="Banfield J.F."/>
        </authorList>
    </citation>
    <scope>NUCLEOTIDE SEQUENCE [LARGE SCALE GENOMIC DNA]</scope>
</reference>
<feature type="transmembrane region" description="Helical" evidence="10">
    <location>
        <begin position="7"/>
        <end position="26"/>
    </location>
</feature>
<dbReference type="HAMAP" id="MF_01043">
    <property type="entry name" value="PlsY"/>
    <property type="match status" value="1"/>
</dbReference>
<evidence type="ECO:0000256" key="1">
    <source>
        <dbReference type="ARBA" id="ARBA00022475"/>
    </source>
</evidence>
<proteinExistence type="inferred from homology"/>
<accession>A0A2M7R906</accession>
<gene>
    <name evidence="10" type="primary">plsY</name>
    <name evidence="11" type="ORF">COY72_01155</name>
</gene>
<comment type="subcellular location">
    <subcellularLocation>
        <location evidence="10">Cell membrane</location>
        <topology evidence="10">Multi-pass membrane protein</topology>
    </subcellularLocation>
</comment>
<comment type="pathway">
    <text evidence="10">Lipid metabolism; phospholipid metabolism.</text>
</comment>
<keyword evidence="6 10" id="KW-0443">Lipid metabolism</keyword>
<dbReference type="InterPro" id="IPR003811">
    <property type="entry name" value="G3P_acylTferase_PlsY"/>
</dbReference>
<evidence type="ECO:0000256" key="5">
    <source>
        <dbReference type="ARBA" id="ARBA00022989"/>
    </source>
</evidence>
<evidence type="ECO:0000256" key="6">
    <source>
        <dbReference type="ARBA" id="ARBA00023098"/>
    </source>
</evidence>
<evidence type="ECO:0000313" key="12">
    <source>
        <dbReference type="Proteomes" id="UP000230055"/>
    </source>
</evidence>
<dbReference type="AlphaFoldDB" id="A0A2M7R906"/>
<keyword evidence="3 10" id="KW-0808">Transferase</keyword>
<dbReference type="UniPathway" id="UPA00085"/>
<protein>
    <recommendedName>
        <fullName evidence="10">Glycerol-3-phosphate acyltransferase</fullName>
    </recommendedName>
    <alternativeName>
        <fullName evidence="10">Acyl-PO4 G3P acyltransferase</fullName>
    </alternativeName>
    <alternativeName>
        <fullName evidence="10">Acyl-phosphate--glycerol-3-phosphate acyltransferase</fullName>
    </alternativeName>
    <alternativeName>
        <fullName evidence="10">G3P acyltransferase</fullName>
        <shortName evidence="10">GPAT</shortName>
        <ecNumber evidence="10">2.3.1.275</ecNumber>
    </alternativeName>
    <alternativeName>
        <fullName evidence="10">Lysophosphatidic acid synthase</fullName>
        <shortName evidence="10">LPA synthase</shortName>
    </alternativeName>
</protein>
<evidence type="ECO:0000256" key="4">
    <source>
        <dbReference type="ARBA" id="ARBA00022692"/>
    </source>
</evidence>
<dbReference type="PANTHER" id="PTHR30309:SF0">
    <property type="entry name" value="GLYCEROL-3-PHOSPHATE ACYLTRANSFERASE-RELATED"/>
    <property type="match status" value="1"/>
</dbReference>
<comment type="subunit">
    <text evidence="10">Probably interacts with PlsX.</text>
</comment>